<name>A0A2K1R910_POPTR</name>
<sequence length="69" mass="7972">MIQYSSSQILSFVCLERKYLSLEPLLHSSILNVSPFMVCLSQWLKLDLFVSVVETISTTEKHQLMFFDG</sequence>
<protein>
    <submittedName>
        <fullName evidence="1">Uncharacterized protein</fullName>
    </submittedName>
</protein>
<dbReference type="AlphaFoldDB" id="A0A2K1R910"/>
<reference evidence="1" key="2">
    <citation type="submission" date="2017-07" db="EMBL/GenBank/DDBJ databases">
        <title>WGS assembly of Populus trichocarpa.</title>
        <authorList>
            <person name="Tuskan G."/>
            <person name="Difazio S."/>
            <person name="Jansson S."/>
            <person name="Bohlmann J."/>
            <person name="Grigoriev I."/>
            <person name="Hellsten U."/>
            <person name="Putnam N."/>
            <person name="Ralph S."/>
            <person name="Rombauts S."/>
            <person name="Salamov A."/>
            <person name="Schein J."/>
            <person name="Sterck L."/>
            <person name="Aerts A."/>
            <person name="Bhalerao R."/>
            <person name="Bhalerao R."/>
            <person name="Blaudez D."/>
            <person name="Boerjan W."/>
            <person name="Brun A."/>
            <person name="Brunner A."/>
            <person name="Busov V."/>
            <person name="Campbell M."/>
            <person name="Carlson J."/>
            <person name="Chalot M."/>
            <person name="Chapman J."/>
            <person name="Chen G."/>
            <person name="Cooper D."/>
            <person name="Coutinho P."/>
            <person name="Couturier J."/>
            <person name="Covert S."/>
            <person name="Cronk Q."/>
            <person name="Cunningham R."/>
            <person name="Davis J."/>
            <person name="Degroeve S."/>
            <person name="Dejardin A."/>
            <person name="Depamphilis C."/>
            <person name="Detter J."/>
            <person name="Dirks B."/>
            <person name="Dubchak I."/>
            <person name="Duplessis S."/>
            <person name="Ehlting J."/>
            <person name="Ellis B."/>
            <person name="Gendler K."/>
            <person name="Goodstein D."/>
            <person name="Gribskov M."/>
            <person name="Grimwood J."/>
            <person name="Groover A."/>
            <person name="Gunter L."/>
            <person name="Hamberger B."/>
            <person name="Heinze B."/>
            <person name="Helariutta Y."/>
            <person name="Henrissat B."/>
            <person name="Holligan D."/>
            <person name="Holt R."/>
            <person name="Huang W."/>
            <person name="Islam-Faridi N."/>
            <person name="Jones S."/>
            <person name="Jones-Rhoades M."/>
            <person name="Jorgensen R."/>
            <person name="Joshi C."/>
            <person name="Kangasjarvi J."/>
            <person name="Karlsson J."/>
            <person name="Kelleher C."/>
            <person name="Kirkpatrick R."/>
            <person name="Kirst M."/>
            <person name="Kohler A."/>
            <person name="Kalluri U."/>
            <person name="Larimer F."/>
            <person name="Leebens-Mack J."/>
            <person name="Leple J."/>
            <person name="Locascio P."/>
            <person name="Lou Y."/>
            <person name="Lucas S."/>
            <person name="Martin F."/>
            <person name="Montanini B."/>
            <person name="Napoli C."/>
            <person name="Nelson D."/>
            <person name="Nelson C."/>
            <person name="Nieminen K."/>
            <person name="Nilsson O."/>
            <person name="Pereda V."/>
            <person name="Peter G."/>
            <person name="Philippe R."/>
            <person name="Pilate G."/>
            <person name="Poliakov A."/>
            <person name="Razumovskaya J."/>
            <person name="Richardson P."/>
            <person name="Rinaldi C."/>
            <person name="Ritland K."/>
            <person name="Rouze P."/>
            <person name="Ryaboy D."/>
            <person name="Schmutz J."/>
            <person name="Schrader J."/>
            <person name="Segerman B."/>
            <person name="Shin H."/>
            <person name="Siddiqui A."/>
            <person name="Sterky F."/>
            <person name="Terry A."/>
            <person name="Tsai C."/>
            <person name="Uberbacher E."/>
            <person name="Unneberg P."/>
            <person name="Vahala J."/>
            <person name="Wall K."/>
            <person name="Wessler S."/>
            <person name="Yang G."/>
            <person name="Yin T."/>
            <person name="Douglas C."/>
            <person name="Marra M."/>
            <person name="Sandberg G."/>
            <person name="Van De Peer Y."/>
            <person name="Rokhsar D."/>
        </authorList>
    </citation>
    <scope>NUCLEOTIDE SEQUENCE</scope>
    <source>
        <strain evidence="1">Nisqually-1</strain>
    </source>
</reference>
<dbReference type="EMBL" id="KZ623356">
    <property type="protein sequence ID" value="PNS23743.1"/>
    <property type="molecule type" value="Genomic_DNA"/>
</dbReference>
<reference evidence="1" key="1">
    <citation type="journal article" date="2006" name="Science">
        <title>The genome of black cottonwood, Populus trichocarpa (Torr. &amp; Gray).</title>
        <authorList>
            <person name="Tuskan G.A."/>
            <person name="Difazio S."/>
            <person name="Jansson S."/>
            <person name="Bohlmann J."/>
            <person name="Grigoriev I."/>
            <person name="Hellsten U."/>
            <person name="Putnam N."/>
            <person name="Ralph S."/>
            <person name="Rombauts S."/>
            <person name="Salamov A."/>
            <person name="Schein J."/>
            <person name="Sterck L."/>
            <person name="Aerts A."/>
            <person name="Bhalerao R.R."/>
            <person name="Bhalerao R.P."/>
            <person name="Blaudez D."/>
            <person name="Boerjan W."/>
            <person name="Brun A."/>
            <person name="Brunner A."/>
            <person name="Busov V."/>
            <person name="Campbell M."/>
            <person name="Carlson J."/>
            <person name="Chalot M."/>
            <person name="Chapman J."/>
            <person name="Chen G.L."/>
            <person name="Cooper D."/>
            <person name="Coutinho P.M."/>
            <person name="Couturier J."/>
            <person name="Covert S."/>
            <person name="Cronk Q."/>
            <person name="Cunningham R."/>
            <person name="Davis J."/>
            <person name="Degroeve S."/>
            <person name="Dejardin A."/>
            <person name="Depamphilis C."/>
            <person name="Detter J."/>
            <person name="Dirks B."/>
            <person name="Dubchak I."/>
            <person name="Duplessis S."/>
            <person name="Ehlting J."/>
            <person name="Ellis B."/>
            <person name="Gendler K."/>
            <person name="Goodstein D."/>
            <person name="Gribskov M."/>
            <person name="Grimwood J."/>
            <person name="Groover A."/>
            <person name="Gunter L."/>
            <person name="Hamberger B."/>
            <person name="Heinze B."/>
            <person name="Helariutta Y."/>
            <person name="Henrissat B."/>
            <person name="Holligan D."/>
            <person name="Holt R."/>
            <person name="Huang W."/>
            <person name="Islam-Faridi N."/>
            <person name="Jones S."/>
            <person name="Jones-Rhoades M."/>
            <person name="Jorgensen R."/>
            <person name="Joshi C."/>
            <person name="Kangasjarvi J."/>
            <person name="Karlsson J."/>
            <person name="Kelleher C."/>
            <person name="Kirkpatrick R."/>
            <person name="Kirst M."/>
            <person name="Kohler A."/>
            <person name="Kalluri U."/>
            <person name="Larimer F."/>
            <person name="Leebens-Mack J."/>
            <person name="Leple J.C."/>
            <person name="Locascio P."/>
            <person name="Lou Y."/>
            <person name="Lucas S."/>
            <person name="Martin F."/>
            <person name="Montanini B."/>
            <person name="Napoli C."/>
            <person name="Nelson D.R."/>
            <person name="Nelson C."/>
            <person name="Nieminen K."/>
            <person name="Nilsson O."/>
            <person name="Pereda V."/>
            <person name="Peter G."/>
            <person name="Philippe R."/>
            <person name="Pilate G."/>
            <person name="Poliakov A."/>
            <person name="Razumovskaya J."/>
            <person name="Richardson P."/>
            <person name="Rinaldi C."/>
            <person name="Ritland K."/>
            <person name="Rouze P."/>
            <person name="Ryaboy D."/>
            <person name="Schmutz J."/>
            <person name="Schrader J."/>
            <person name="Segerman B."/>
            <person name="Shin H."/>
            <person name="Siddiqui A."/>
            <person name="Sterky F."/>
            <person name="Terry A."/>
            <person name="Tsai C.J."/>
            <person name="Uberbacher E."/>
            <person name="Unneberg P."/>
            <person name="Vahala J."/>
            <person name="Wall K."/>
            <person name="Wessler S."/>
            <person name="Yang G."/>
            <person name="Yin T."/>
            <person name="Douglas C."/>
            <person name="Marra M."/>
            <person name="Sandberg G."/>
            <person name="Van de Peer Y."/>
            <person name="Rokhsar D."/>
        </authorList>
    </citation>
    <scope>NUCLEOTIDE SEQUENCE [LARGE SCALE GENOMIC DNA]</scope>
    <source>
        <strain evidence="1">Nisqually-1</strain>
    </source>
</reference>
<evidence type="ECO:0000313" key="1">
    <source>
        <dbReference type="EMBL" id="PNS23743.1"/>
    </source>
</evidence>
<gene>
    <name evidence="1" type="ORF">POPTR_T037300</name>
</gene>
<proteinExistence type="predicted"/>
<dbReference type="InParanoid" id="A0A2K1R910"/>
<organism evidence="1">
    <name type="scientific">Populus trichocarpa</name>
    <name type="common">Western balsam poplar</name>
    <name type="synonym">Populus balsamifera subsp. trichocarpa</name>
    <dbReference type="NCBI Taxonomy" id="3694"/>
    <lineage>
        <taxon>Eukaryota</taxon>
        <taxon>Viridiplantae</taxon>
        <taxon>Streptophyta</taxon>
        <taxon>Embryophyta</taxon>
        <taxon>Tracheophyta</taxon>
        <taxon>Spermatophyta</taxon>
        <taxon>Magnoliopsida</taxon>
        <taxon>eudicotyledons</taxon>
        <taxon>Gunneridae</taxon>
        <taxon>Pentapetalae</taxon>
        <taxon>rosids</taxon>
        <taxon>fabids</taxon>
        <taxon>Malpighiales</taxon>
        <taxon>Salicaceae</taxon>
        <taxon>Saliceae</taxon>
        <taxon>Populus</taxon>
    </lineage>
</organism>
<accession>A0A2K1R910</accession>